<organism evidence="1 2">
    <name type="scientific">Hyaloperonospora arabidopsidis (strain Emoy2)</name>
    <name type="common">Downy mildew agent</name>
    <name type="synonym">Peronospora arabidopsidis</name>
    <dbReference type="NCBI Taxonomy" id="559515"/>
    <lineage>
        <taxon>Eukaryota</taxon>
        <taxon>Sar</taxon>
        <taxon>Stramenopiles</taxon>
        <taxon>Oomycota</taxon>
        <taxon>Peronosporomycetes</taxon>
        <taxon>Peronosporales</taxon>
        <taxon>Peronosporaceae</taxon>
        <taxon>Hyaloperonospora</taxon>
    </lineage>
</organism>
<dbReference type="EMBL" id="JH598326">
    <property type="status" value="NOT_ANNOTATED_CDS"/>
    <property type="molecule type" value="Genomic_DNA"/>
</dbReference>
<reference evidence="1" key="2">
    <citation type="submission" date="2015-06" db="UniProtKB">
        <authorList>
            <consortium name="EnsemblProtists"/>
        </authorList>
    </citation>
    <scope>IDENTIFICATION</scope>
    <source>
        <strain evidence="1">Emoy2</strain>
    </source>
</reference>
<dbReference type="eggNOG" id="ENOG502SNWZ">
    <property type="taxonomic scope" value="Eukaryota"/>
</dbReference>
<dbReference type="Proteomes" id="UP000011713">
    <property type="component" value="Unassembled WGS sequence"/>
</dbReference>
<evidence type="ECO:0008006" key="3">
    <source>
        <dbReference type="Google" id="ProtNLM"/>
    </source>
</evidence>
<name>M4BJN5_HYAAE</name>
<keyword evidence="2" id="KW-1185">Reference proteome</keyword>
<evidence type="ECO:0000313" key="1">
    <source>
        <dbReference type="EnsemblProtists" id="HpaP806614"/>
    </source>
</evidence>
<dbReference type="AlphaFoldDB" id="M4BJN5"/>
<accession>M4BJN5</accession>
<dbReference type="HOGENOM" id="CLU_127369_0_0_1"/>
<sequence length="182" mass="20659">MLQDVRHSLRVSLGMDVEDDVNELEEVAIDADAARKEEPMWTLSTDSPRVIKSLRRKALDSGLFTFVFSCAAHSGHNLCVDWLKLPKIKQIVSANVFVVNKINSVHLLTSMFDVCCVEELHKTYSLIMCTKTRWCTVLAMLKRNLLVKSVLINMPHAIDHDGKFEDVAMEDPVRNVILDVQH</sequence>
<protein>
    <recommendedName>
        <fullName evidence="3">DUF659 domain-containing protein</fullName>
    </recommendedName>
</protein>
<dbReference type="EnsemblProtists" id="HpaT806614">
    <property type="protein sequence ID" value="HpaP806614"/>
    <property type="gene ID" value="HpaG806614"/>
</dbReference>
<reference evidence="2" key="1">
    <citation type="journal article" date="2010" name="Science">
        <title>Signatures of adaptation to obligate biotrophy in the Hyaloperonospora arabidopsidis genome.</title>
        <authorList>
            <person name="Baxter L."/>
            <person name="Tripathy S."/>
            <person name="Ishaque N."/>
            <person name="Boot N."/>
            <person name="Cabral A."/>
            <person name="Kemen E."/>
            <person name="Thines M."/>
            <person name="Ah-Fong A."/>
            <person name="Anderson R."/>
            <person name="Badejoko W."/>
            <person name="Bittner-Eddy P."/>
            <person name="Boore J.L."/>
            <person name="Chibucos M.C."/>
            <person name="Coates M."/>
            <person name="Dehal P."/>
            <person name="Delehaunty K."/>
            <person name="Dong S."/>
            <person name="Downton P."/>
            <person name="Dumas B."/>
            <person name="Fabro G."/>
            <person name="Fronick C."/>
            <person name="Fuerstenberg S.I."/>
            <person name="Fulton L."/>
            <person name="Gaulin E."/>
            <person name="Govers F."/>
            <person name="Hughes L."/>
            <person name="Humphray S."/>
            <person name="Jiang R.H."/>
            <person name="Judelson H."/>
            <person name="Kamoun S."/>
            <person name="Kyung K."/>
            <person name="Meijer H."/>
            <person name="Minx P."/>
            <person name="Morris P."/>
            <person name="Nelson J."/>
            <person name="Phuntumart V."/>
            <person name="Qutob D."/>
            <person name="Rehmany A."/>
            <person name="Rougon-Cardoso A."/>
            <person name="Ryden P."/>
            <person name="Torto-Alalibo T."/>
            <person name="Studholme D."/>
            <person name="Wang Y."/>
            <person name="Win J."/>
            <person name="Wood J."/>
            <person name="Clifton S.W."/>
            <person name="Rogers J."/>
            <person name="Van den Ackerveken G."/>
            <person name="Jones J.D."/>
            <person name="McDowell J.M."/>
            <person name="Beynon J."/>
            <person name="Tyler B.M."/>
        </authorList>
    </citation>
    <scope>NUCLEOTIDE SEQUENCE [LARGE SCALE GENOMIC DNA]</scope>
    <source>
        <strain evidence="2">Emoy2</strain>
    </source>
</reference>
<proteinExistence type="predicted"/>
<dbReference type="VEuPathDB" id="FungiDB:HpaG806614"/>
<dbReference type="InParanoid" id="M4BJN5"/>
<evidence type="ECO:0000313" key="2">
    <source>
        <dbReference type="Proteomes" id="UP000011713"/>
    </source>
</evidence>